<dbReference type="OrthoDB" id="9994780at2759"/>
<dbReference type="GO" id="GO:0005543">
    <property type="term" value="F:phospholipid binding"/>
    <property type="evidence" value="ECO:0007669"/>
    <property type="project" value="TreeGrafter"/>
</dbReference>
<name>A0A6A5EJ83_PERFL</name>
<dbReference type="GO" id="GO:0034315">
    <property type="term" value="P:regulation of Arp2/3 complex-mediated actin nucleation"/>
    <property type="evidence" value="ECO:0007669"/>
    <property type="project" value="TreeGrafter"/>
</dbReference>
<keyword evidence="3" id="KW-1185">Reference proteome</keyword>
<dbReference type="AlphaFoldDB" id="A0A6A5EJ83"/>
<gene>
    <name evidence="2" type="ORF">PFLUV_G00169480</name>
</gene>
<dbReference type="Pfam" id="PF06456">
    <property type="entry name" value="Arfaptin"/>
    <property type="match status" value="1"/>
</dbReference>
<dbReference type="PANTHER" id="PTHR12141:SF4">
    <property type="entry name" value="ARFAPTIN-1"/>
    <property type="match status" value="1"/>
</dbReference>
<dbReference type="GO" id="GO:0006886">
    <property type="term" value="P:intracellular protein transport"/>
    <property type="evidence" value="ECO:0007669"/>
    <property type="project" value="TreeGrafter"/>
</dbReference>
<dbReference type="EMBL" id="VHII01000014">
    <property type="protein sequence ID" value="KAF1380960.1"/>
    <property type="molecule type" value="Genomic_DNA"/>
</dbReference>
<dbReference type="GO" id="GO:0032588">
    <property type="term" value="C:trans-Golgi network membrane"/>
    <property type="evidence" value="ECO:0007669"/>
    <property type="project" value="TreeGrafter"/>
</dbReference>
<accession>A0A6A5EJ83</accession>
<dbReference type="SUPFAM" id="SSF103657">
    <property type="entry name" value="BAR/IMD domain-like"/>
    <property type="match status" value="1"/>
</dbReference>
<sequence>MEYDAYRVDLEELNLGPRDAITMPKLELAQKDFQSQREKYQSVRDGLSVKVKLLQENKVKVLHKQLWLLHSAVAAHSLSCQNFLEQNMRQAGERLNTPSVDAPSWLEES</sequence>
<dbReference type="Proteomes" id="UP000465112">
    <property type="component" value="Chromosome 14"/>
</dbReference>
<dbReference type="InterPro" id="IPR030798">
    <property type="entry name" value="Arfaptin_fam"/>
</dbReference>
<protein>
    <recommendedName>
        <fullName evidence="1">AH domain-containing protein</fullName>
    </recommendedName>
</protein>
<dbReference type="Gene3D" id="1.20.1270.60">
    <property type="entry name" value="Arfaptin homology (AH) domain/BAR domain"/>
    <property type="match status" value="1"/>
</dbReference>
<dbReference type="PROSITE" id="PS50870">
    <property type="entry name" value="AH"/>
    <property type="match status" value="1"/>
</dbReference>
<dbReference type="GO" id="GO:0019904">
    <property type="term" value="F:protein domain specific binding"/>
    <property type="evidence" value="ECO:0007669"/>
    <property type="project" value="InterPro"/>
</dbReference>
<feature type="domain" description="AH" evidence="1">
    <location>
        <begin position="1"/>
        <end position="89"/>
    </location>
</feature>
<dbReference type="PANTHER" id="PTHR12141">
    <property type="entry name" value="ARFAPTIN-RELATED"/>
    <property type="match status" value="1"/>
</dbReference>
<dbReference type="InterPro" id="IPR010504">
    <property type="entry name" value="AH_dom"/>
</dbReference>
<comment type="caution">
    <text evidence="2">The sequence shown here is derived from an EMBL/GenBank/DDBJ whole genome shotgun (WGS) entry which is preliminary data.</text>
</comment>
<organism evidence="2 3">
    <name type="scientific">Perca fluviatilis</name>
    <name type="common">European perch</name>
    <dbReference type="NCBI Taxonomy" id="8168"/>
    <lineage>
        <taxon>Eukaryota</taxon>
        <taxon>Metazoa</taxon>
        <taxon>Chordata</taxon>
        <taxon>Craniata</taxon>
        <taxon>Vertebrata</taxon>
        <taxon>Euteleostomi</taxon>
        <taxon>Actinopterygii</taxon>
        <taxon>Neopterygii</taxon>
        <taxon>Teleostei</taxon>
        <taxon>Neoteleostei</taxon>
        <taxon>Acanthomorphata</taxon>
        <taxon>Eupercaria</taxon>
        <taxon>Perciformes</taxon>
        <taxon>Percoidei</taxon>
        <taxon>Percidae</taxon>
        <taxon>Percinae</taxon>
        <taxon>Perca</taxon>
    </lineage>
</organism>
<evidence type="ECO:0000313" key="2">
    <source>
        <dbReference type="EMBL" id="KAF1380960.1"/>
    </source>
</evidence>
<reference evidence="2 3" key="1">
    <citation type="submission" date="2019-06" db="EMBL/GenBank/DDBJ databases">
        <title>A chromosome-scale genome assembly of the European perch, Perca fluviatilis.</title>
        <authorList>
            <person name="Roques C."/>
            <person name="Zahm M."/>
            <person name="Cabau C."/>
            <person name="Klopp C."/>
            <person name="Bouchez O."/>
            <person name="Donnadieu C."/>
            <person name="Kuhl H."/>
            <person name="Gislard M."/>
            <person name="Guendouz S."/>
            <person name="Journot L."/>
            <person name="Haffray P."/>
            <person name="Bestin A."/>
            <person name="Morvezen R."/>
            <person name="Feron R."/>
            <person name="Wen M."/>
            <person name="Jouanno E."/>
            <person name="Herpin A."/>
            <person name="Schartl M."/>
            <person name="Postlethwait J."/>
            <person name="Schaerlinger B."/>
            <person name="Chardard D."/>
            <person name="Lecocq T."/>
            <person name="Poncet C."/>
            <person name="Jaffrelo L."/>
            <person name="Lampietro C."/>
            <person name="Guiguen Y."/>
        </authorList>
    </citation>
    <scope>NUCLEOTIDE SEQUENCE [LARGE SCALE GENOMIC DNA]</scope>
    <source>
        <tissue evidence="2">Blood</tissue>
    </source>
</reference>
<proteinExistence type="predicted"/>
<evidence type="ECO:0000313" key="3">
    <source>
        <dbReference type="Proteomes" id="UP000465112"/>
    </source>
</evidence>
<evidence type="ECO:0000259" key="1">
    <source>
        <dbReference type="PROSITE" id="PS50870"/>
    </source>
</evidence>
<dbReference type="InterPro" id="IPR027267">
    <property type="entry name" value="AH/BAR_dom_sf"/>
</dbReference>